<dbReference type="AlphaFoldDB" id="A0A017SHE9"/>
<feature type="domain" description="Clr5" evidence="2">
    <location>
        <begin position="51"/>
        <end position="103"/>
    </location>
</feature>
<dbReference type="STRING" id="1388766.A0A017SHE9"/>
<dbReference type="PANTHER" id="PTHR38788">
    <property type="entry name" value="CLR5 DOMAIN-CONTAINING PROTEIN"/>
    <property type="match status" value="1"/>
</dbReference>
<feature type="compositionally biased region" description="Polar residues" evidence="1">
    <location>
        <begin position="249"/>
        <end position="264"/>
    </location>
</feature>
<reference evidence="4" key="1">
    <citation type="journal article" date="2014" name="Nat. Commun.">
        <title>Genomic adaptations of the halophilic Dead Sea filamentous fungus Eurotium rubrum.</title>
        <authorList>
            <person name="Kis-Papo T."/>
            <person name="Weig A.R."/>
            <person name="Riley R."/>
            <person name="Persoh D."/>
            <person name="Salamov A."/>
            <person name="Sun H."/>
            <person name="Lipzen A."/>
            <person name="Wasser S.P."/>
            <person name="Rambold G."/>
            <person name="Grigoriev I.V."/>
            <person name="Nevo E."/>
        </authorList>
    </citation>
    <scope>NUCLEOTIDE SEQUENCE [LARGE SCALE GENOMIC DNA]</scope>
    <source>
        <strain evidence="4">CBS 135680</strain>
    </source>
</reference>
<evidence type="ECO:0000256" key="1">
    <source>
        <dbReference type="SAM" id="MobiDB-lite"/>
    </source>
</evidence>
<sequence length="307" mass="34534">MGGSIPPSSSRPIPSIPPSSSSSSSSTAIPTTTVASTPSSSSSALFRPRRSEDWQKYRPIIEDLYLNNQLKLRDVKIIMEREHHFVASEKQYKDRLAAWHIRKNIKAKEVQVMIRKQQKRAARGKQTAFRVGGQEVDSKRISRFLRRYGSSWENSRNDPKSPPQTNSPEPETPTDMSCYTPEPEDKSSVLSPMPEIPSDPRETPHHPVWTMATNTEYVLGALGVSPLDPNHPIPSHRSHPHPAEMPDDQSLSATLSPSLTNDTSKPLDDDLREEDPWHALVSFQDRLLVLHQTLEQSMSDYTSPLDD</sequence>
<feature type="compositionally biased region" description="Polar residues" evidence="1">
    <location>
        <begin position="163"/>
        <end position="177"/>
    </location>
</feature>
<dbReference type="EMBL" id="KK088420">
    <property type="protein sequence ID" value="EYE96034.1"/>
    <property type="molecule type" value="Genomic_DNA"/>
</dbReference>
<feature type="region of interest" description="Disordered" evidence="1">
    <location>
        <begin position="1"/>
        <end position="48"/>
    </location>
</feature>
<dbReference type="RefSeq" id="XP_040639722.1">
    <property type="nucleotide sequence ID" value="XM_040786320.1"/>
</dbReference>
<dbReference type="GeneID" id="63701444"/>
<protein>
    <recommendedName>
        <fullName evidence="2">Clr5 domain-containing protein</fullName>
    </recommendedName>
</protein>
<evidence type="ECO:0000313" key="3">
    <source>
        <dbReference type="EMBL" id="EYE96034.1"/>
    </source>
</evidence>
<dbReference type="OrthoDB" id="539213at2759"/>
<dbReference type="Proteomes" id="UP000019804">
    <property type="component" value="Unassembled WGS sequence"/>
</dbReference>
<dbReference type="HOGENOM" id="CLU_068935_1_0_1"/>
<feature type="region of interest" description="Disordered" evidence="1">
    <location>
        <begin position="222"/>
        <end position="271"/>
    </location>
</feature>
<gene>
    <name evidence="3" type="ORF">EURHEDRAFT_514932</name>
</gene>
<organism evidence="3 4">
    <name type="scientific">Aspergillus ruber (strain CBS 135680)</name>
    <dbReference type="NCBI Taxonomy" id="1388766"/>
    <lineage>
        <taxon>Eukaryota</taxon>
        <taxon>Fungi</taxon>
        <taxon>Dikarya</taxon>
        <taxon>Ascomycota</taxon>
        <taxon>Pezizomycotina</taxon>
        <taxon>Eurotiomycetes</taxon>
        <taxon>Eurotiomycetidae</taxon>
        <taxon>Eurotiales</taxon>
        <taxon>Aspergillaceae</taxon>
        <taxon>Aspergillus</taxon>
        <taxon>Aspergillus subgen. Aspergillus</taxon>
    </lineage>
</organism>
<dbReference type="InterPro" id="IPR025676">
    <property type="entry name" value="Clr5_dom"/>
</dbReference>
<evidence type="ECO:0000313" key="4">
    <source>
        <dbReference type="Proteomes" id="UP000019804"/>
    </source>
</evidence>
<name>A0A017SHE9_ASPRC</name>
<dbReference type="Pfam" id="PF14420">
    <property type="entry name" value="Clr5"/>
    <property type="match status" value="1"/>
</dbReference>
<feature type="region of interest" description="Disordered" evidence="1">
    <location>
        <begin position="147"/>
        <end position="207"/>
    </location>
</feature>
<feature type="compositionally biased region" description="Low complexity" evidence="1">
    <location>
        <begin position="1"/>
        <end position="44"/>
    </location>
</feature>
<evidence type="ECO:0000259" key="2">
    <source>
        <dbReference type="Pfam" id="PF14420"/>
    </source>
</evidence>
<accession>A0A017SHE9</accession>
<proteinExistence type="predicted"/>
<dbReference type="PANTHER" id="PTHR38788:SF3">
    <property type="entry name" value="CLR5 DOMAIN-CONTAINING PROTEIN"/>
    <property type="match status" value="1"/>
</dbReference>
<keyword evidence="4" id="KW-1185">Reference proteome</keyword>